<reference evidence="2 3" key="2">
    <citation type="journal article" date="2017" name="Front. Plant Sci.">
        <title>Gene Classification and Mining of Molecular Markers Useful in Red Clover (Trifolium pratense) Breeding.</title>
        <authorList>
            <person name="Istvanek J."/>
            <person name="Dluhosova J."/>
            <person name="Dluhos P."/>
            <person name="Patkova L."/>
            <person name="Nedelnik J."/>
            <person name="Repkova J."/>
        </authorList>
    </citation>
    <scope>NUCLEOTIDE SEQUENCE [LARGE SCALE GENOMIC DNA]</scope>
    <source>
        <strain evidence="3">cv. Tatra</strain>
        <tissue evidence="2">Young leaves</tissue>
    </source>
</reference>
<accession>A0A2K3L1F0</accession>
<dbReference type="AlphaFoldDB" id="A0A2K3L1F0"/>
<feature type="compositionally biased region" description="Polar residues" evidence="1">
    <location>
        <begin position="132"/>
        <end position="145"/>
    </location>
</feature>
<evidence type="ECO:0000313" key="3">
    <source>
        <dbReference type="Proteomes" id="UP000236291"/>
    </source>
</evidence>
<sequence length="175" mass="19779">MFIEIRILGVSAGELRKNMLKDGVTNRLEYPETIDEMMGRTFAFRIKWQKEWKQGSVLECKDNKDLVGRIQKEFYDGMPINSTQTSAVNKILDAESSQVECSQSKPLEITDTLDDAPNVEEVSASTDFDPLQPTTLTPSKRSPVQQKDDDVIGGQQSSTRFIKTRSTKVMKTEKP</sequence>
<organism evidence="2 3">
    <name type="scientific">Trifolium pratense</name>
    <name type="common">Red clover</name>
    <dbReference type="NCBI Taxonomy" id="57577"/>
    <lineage>
        <taxon>Eukaryota</taxon>
        <taxon>Viridiplantae</taxon>
        <taxon>Streptophyta</taxon>
        <taxon>Embryophyta</taxon>
        <taxon>Tracheophyta</taxon>
        <taxon>Spermatophyta</taxon>
        <taxon>Magnoliopsida</taxon>
        <taxon>eudicotyledons</taxon>
        <taxon>Gunneridae</taxon>
        <taxon>Pentapetalae</taxon>
        <taxon>rosids</taxon>
        <taxon>fabids</taxon>
        <taxon>Fabales</taxon>
        <taxon>Fabaceae</taxon>
        <taxon>Papilionoideae</taxon>
        <taxon>50 kb inversion clade</taxon>
        <taxon>NPAAA clade</taxon>
        <taxon>Hologalegina</taxon>
        <taxon>IRL clade</taxon>
        <taxon>Trifolieae</taxon>
        <taxon>Trifolium</taxon>
    </lineage>
</organism>
<evidence type="ECO:0000313" key="2">
    <source>
        <dbReference type="EMBL" id="PNX72349.1"/>
    </source>
</evidence>
<dbReference type="Proteomes" id="UP000236291">
    <property type="component" value="Unassembled WGS sequence"/>
</dbReference>
<protein>
    <submittedName>
        <fullName evidence="2">Replication factor-A carboxy-terminal domain protein</fullName>
    </submittedName>
</protein>
<feature type="region of interest" description="Disordered" evidence="1">
    <location>
        <begin position="99"/>
        <end position="175"/>
    </location>
</feature>
<name>A0A2K3L1F0_TRIPR</name>
<proteinExistence type="predicted"/>
<evidence type="ECO:0000256" key="1">
    <source>
        <dbReference type="SAM" id="MobiDB-lite"/>
    </source>
</evidence>
<gene>
    <name evidence="2" type="ORF">L195_g028239</name>
</gene>
<reference evidence="2 3" key="1">
    <citation type="journal article" date="2014" name="Am. J. Bot.">
        <title>Genome assembly and annotation for red clover (Trifolium pratense; Fabaceae).</title>
        <authorList>
            <person name="Istvanek J."/>
            <person name="Jaros M."/>
            <person name="Krenek A."/>
            <person name="Repkova J."/>
        </authorList>
    </citation>
    <scope>NUCLEOTIDE SEQUENCE [LARGE SCALE GENOMIC DNA]</scope>
    <source>
        <strain evidence="3">cv. Tatra</strain>
        <tissue evidence="2">Young leaves</tissue>
    </source>
</reference>
<comment type="caution">
    <text evidence="2">The sequence shown here is derived from an EMBL/GenBank/DDBJ whole genome shotgun (WGS) entry which is preliminary data.</text>
</comment>
<dbReference type="EMBL" id="ASHM01024531">
    <property type="protein sequence ID" value="PNX72349.1"/>
    <property type="molecule type" value="Genomic_DNA"/>
</dbReference>